<keyword evidence="4" id="KW-1185">Reference proteome</keyword>
<name>A0A397H7R9_9GLOM</name>
<dbReference type="SUPFAM" id="SSF49899">
    <property type="entry name" value="Concanavalin A-like lectins/glucanases"/>
    <property type="match status" value="1"/>
</dbReference>
<dbReference type="SMART" id="SM00225">
    <property type="entry name" value="BTB"/>
    <property type="match status" value="1"/>
</dbReference>
<dbReference type="Proteomes" id="UP000266861">
    <property type="component" value="Unassembled WGS sequence"/>
</dbReference>
<dbReference type="InterPro" id="IPR000210">
    <property type="entry name" value="BTB/POZ_dom"/>
</dbReference>
<gene>
    <name evidence="3" type="ORF">Glove_384g30</name>
</gene>
<dbReference type="PROSITE" id="PS50097">
    <property type="entry name" value="BTB"/>
    <property type="match status" value="1"/>
</dbReference>
<dbReference type="SUPFAM" id="SSF54695">
    <property type="entry name" value="POZ domain"/>
    <property type="match status" value="1"/>
</dbReference>
<feature type="domain" description="B30.2/SPRY" evidence="2">
    <location>
        <begin position="293"/>
        <end position="480"/>
    </location>
</feature>
<comment type="caution">
    <text evidence="3">The sequence shown here is derived from an EMBL/GenBank/DDBJ whole genome shotgun (WGS) entry which is preliminary data.</text>
</comment>
<dbReference type="Gene3D" id="2.60.120.920">
    <property type="match status" value="1"/>
</dbReference>
<evidence type="ECO:0000259" key="1">
    <source>
        <dbReference type="PROSITE" id="PS50097"/>
    </source>
</evidence>
<dbReference type="InterPro" id="IPR013320">
    <property type="entry name" value="ConA-like_dom_sf"/>
</dbReference>
<dbReference type="InterPro" id="IPR043136">
    <property type="entry name" value="B30.2/SPRY_sf"/>
</dbReference>
<proteinExistence type="predicted"/>
<dbReference type="EMBL" id="PQFF01000344">
    <property type="protein sequence ID" value="RHZ57706.1"/>
    <property type="molecule type" value="Genomic_DNA"/>
</dbReference>
<dbReference type="PANTHER" id="PTHR46306">
    <property type="entry name" value="BTB/POZ DOMAIN-CONTAINING PROTEIN 9"/>
    <property type="match status" value="1"/>
</dbReference>
<dbReference type="InterPro" id="IPR052407">
    <property type="entry name" value="BTB_POZ_domain_cont_9"/>
</dbReference>
<accession>A0A397H7R9</accession>
<evidence type="ECO:0008006" key="5">
    <source>
        <dbReference type="Google" id="ProtNLM"/>
    </source>
</evidence>
<organism evidence="3 4">
    <name type="scientific">Diversispora epigaea</name>
    <dbReference type="NCBI Taxonomy" id="1348612"/>
    <lineage>
        <taxon>Eukaryota</taxon>
        <taxon>Fungi</taxon>
        <taxon>Fungi incertae sedis</taxon>
        <taxon>Mucoromycota</taxon>
        <taxon>Glomeromycotina</taxon>
        <taxon>Glomeromycetes</taxon>
        <taxon>Diversisporales</taxon>
        <taxon>Diversisporaceae</taxon>
        <taxon>Diversispora</taxon>
    </lineage>
</organism>
<dbReference type="Pfam" id="PF00651">
    <property type="entry name" value="BTB"/>
    <property type="match status" value="1"/>
</dbReference>
<protein>
    <recommendedName>
        <fullName evidence="5">BTB domain-containing protein</fullName>
    </recommendedName>
</protein>
<dbReference type="PANTHER" id="PTHR46306:SF1">
    <property type="entry name" value="BTB_POZ DOMAIN-CONTAINING PROTEIN 9"/>
    <property type="match status" value="1"/>
</dbReference>
<evidence type="ECO:0000313" key="3">
    <source>
        <dbReference type="EMBL" id="RHZ57706.1"/>
    </source>
</evidence>
<dbReference type="GO" id="GO:0005737">
    <property type="term" value="C:cytoplasm"/>
    <property type="evidence" value="ECO:0007669"/>
    <property type="project" value="TreeGrafter"/>
</dbReference>
<sequence length="482" mass="54923">MSRGLSLSIDLQLLFNNPKYSDVTIICAKSVKLHCYRAILAARSEVFDRLLFNGMKESFEQEIKFPEINAQAMKIILEFLYTGDFSNEDLSLKFLVDAYFAADFFQLLNLQDHIINKLEEILSNNSENSEEDILPELLTKAVRDEIPNSDPLADLLVKYITKIPLETIPYGSLSSPAFQFLLIYCAKEKISLANNQYTIFRYIALHAANEVEQEDSDDEFNVFMKTEACLPSLDKFLKKEHVITPKNINDLTSFRTKLSEKLTPMLDYVNIKLINGGILVEIIEPLEIVPTDLIIEAYRYKVKQEMTIREIDDFTWDINVCGPNLDISNDGYTVETPNGLISNERVRASQPIMNIGLYEWDIIIENPSLSDWVGICGEGEVTNFNSTDYYSEVWILGSAGQVSNNGLLIDYGSPPFWEGTKVRVHLNMGKRERKVAFSINGVKYPVVMHWDNIPAKVYPLVSLKYPGKFKIQILKKDSDGLI</sequence>
<dbReference type="AlphaFoldDB" id="A0A397H7R9"/>
<dbReference type="PROSITE" id="PS50188">
    <property type="entry name" value="B302_SPRY"/>
    <property type="match status" value="1"/>
</dbReference>
<dbReference type="OrthoDB" id="6359816at2759"/>
<reference evidence="3 4" key="1">
    <citation type="submission" date="2018-08" db="EMBL/GenBank/DDBJ databases">
        <title>Genome and evolution of the arbuscular mycorrhizal fungus Diversispora epigaea (formerly Glomus versiforme) and its bacterial endosymbionts.</title>
        <authorList>
            <person name="Sun X."/>
            <person name="Fei Z."/>
            <person name="Harrison M."/>
        </authorList>
    </citation>
    <scope>NUCLEOTIDE SEQUENCE [LARGE SCALE GENOMIC DNA]</scope>
    <source>
        <strain evidence="3 4">IT104</strain>
    </source>
</reference>
<evidence type="ECO:0000313" key="4">
    <source>
        <dbReference type="Proteomes" id="UP000266861"/>
    </source>
</evidence>
<evidence type="ECO:0000259" key="2">
    <source>
        <dbReference type="PROSITE" id="PS50188"/>
    </source>
</evidence>
<dbReference type="Gene3D" id="3.30.710.10">
    <property type="entry name" value="Potassium Channel Kv1.1, Chain A"/>
    <property type="match status" value="1"/>
</dbReference>
<dbReference type="InterPro" id="IPR001870">
    <property type="entry name" value="B30.2/SPRY"/>
</dbReference>
<dbReference type="InterPro" id="IPR011333">
    <property type="entry name" value="SKP1/BTB/POZ_sf"/>
</dbReference>
<feature type="domain" description="BTB" evidence="1">
    <location>
        <begin position="21"/>
        <end position="89"/>
    </location>
</feature>